<name>A0A131ZAM0_RHIAP</name>
<dbReference type="Gene3D" id="2.10.25.160">
    <property type="entry name" value="Granulin"/>
    <property type="match status" value="2"/>
</dbReference>
<reference evidence="6" key="1">
    <citation type="journal article" date="2016" name="Ticks Tick Borne Dis.">
        <title>De novo assembly and annotation of the salivary gland transcriptome of Rhipicephalus appendiculatus male and female ticks during blood feeding.</title>
        <authorList>
            <person name="de Castro M.H."/>
            <person name="de Klerk D."/>
            <person name="Pienaar R."/>
            <person name="Latif A.A."/>
            <person name="Rees D.J."/>
            <person name="Mans B.J."/>
        </authorList>
    </citation>
    <scope>NUCLEOTIDE SEQUENCE</scope>
    <source>
        <tissue evidence="6">Salivary glands</tissue>
    </source>
</reference>
<dbReference type="SUPFAM" id="SSF57277">
    <property type="entry name" value="Granulin repeat"/>
    <property type="match status" value="2"/>
</dbReference>
<evidence type="ECO:0000259" key="5">
    <source>
        <dbReference type="PROSITE" id="PS00799"/>
    </source>
</evidence>
<dbReference type="Pfam" id="PF00396">
    <property type="entry name" value="Granulin"/>
    <property type="match status" value="1"/>
</dbReference>
<dbReference type="EMBL" id="GEDV01000168">
    <property type="protein sequence ID" value="JAP88389.1"/>
    <property type="molecule type" value="Transcribed_RNA"/>
</dbReference>
<feature type="domain" description="Granulins" evidence="5">
    <location>
        <begin position="114"/>
        <end position="127"/>
    </location>
</feature>
<dbReference type="InterPro" id="IPR000118">
    <property type="entry name" value="Granulin"/>
</dbReference>
<protein>
    <submittedName>
        <fullName evidence="6">Granulin</fullName>
    </submittedName>
</protein>
<accession>A0A131ZAM0</accession>
<evidence type="ECO:0000256" key="2">
    <source>
        <dbReference type="ARBA" id="ARBA00010093"/>
    </source>
</evidence>
<comment type="similarity">
    <text evidence="2">Belongs to the granulin family.</text>
</comment>
<sequence>ARDYRRQRECRVRETTREEKPSALVCWREGHATRGPAQLYPAAPRTTACLAVHEAAIMALKSLIVLGAALVVASGARPNFVQCEDASLCPDGTTCCKMEDDAWGCCPYEFGQCCKDGTHCCPLGYSCDAAQGSCVHKVTQERLFRTALERRFSRLPQRRRNEIIPGESPVGNVRCPDGNYCQDGQTCCLLTSGSYGCCPYQ</sequence>
<evidence type="ECO:0000256" key="1">
    <source>
        <dbReference type="ARBA" id="ARBA00004613"/>
    </source>
</evidence>
<evidence type="ECO:0000256" key="3">
    <source>
        <dbReference type="ARBA" id="ARBA00022525"/>
    </source>
</evidence>
<dbReference type="AlphaFoldDB" id="A0A131ZAM0"/>
<feature type="non-terminal residue" evidence="6">
    <location>
        <position position="201"/>
    </location>
</feature>
<keyword evidence="3" id="KW-0964">Secreted</keyword>
<dbReference type="GO" id="GO:0005576">
    <property type="term" value="C:extracellular region"/>
    <property type="evidence" value="ECO:0007669"/>
    <property type="project" value="UniProtKB-SubCell"/>
</dbReference>
<comment type="subcellular location">
    <subcellularLocation>
        <location evidence="1">Secreted</location>
    </subcellularLocation>
</comment>
<keyword evidence="4" id="KW-1015">Disulfide bond</keyword>
<feature type="non-terminal residue" evidence="6">
    <location>
        <position position="1"/>
    </location>
</feature>
<organism evidence="6">
    <name type="scientific">Rhipicephalus appendiculatus</name>
    <name type="common">Brown ear tick</name>
    <dbReference type="NCBI Taxonomy" id="34631"/>
    <lineage>
        <taxon>Eukaryota</taxon>
        <taxon>Metazoa</taxon>
        <taxon>Ecdysozoa</taxon>
        <taxon>Arthropoda</taxon>
        <taxon>Chelicerata</taxon>
        <taxon>Arachnida</taxon>
        <taxon>Acari</taxon>
        <taxon>Parasitiformes</taxon>
        <taxon>Ixodida</taxon>
        <taxon>Ixodoidea</taxon>
        <taxon>Ixodidae</taxon>
        <taxon>Rhipicephalinae</taxon>
        <taxon>Rhipicephalus</taxon>
        <taxon>Rhipicephalus</taxon>
    </lineage>
</organism>
<dbReference type="InterPro" id="IPR037277">
    <property type="entry name" value="Granulin_sf"/>
</dbReference>
<evidence type="ECO:0000313" key="6">
    <source>
        <dbReference type="EMBL" id="JAP88389.1"/>
    </source>
</evidence>
<dbReference type="SMART" id="SM00277">
    <property type="entry name" value="GRAN"/>
    <property type="match status" value="1"/>
</dbReference>
<dbReference type="InterPro" id="IPR039036">
    <property type="entry name" value="Granulin_fam"/>
</dbReference>
<dbReference type="PROSITE" id="PS00799">
    <property type="entry name" value="GRANULINS"/>
    <property type="match status" value="1"/>
</dbReference>
<dbReference type="PANTHER" id="PTHR12274">
    <property type="entry name" value="GRANULIN"/>
    <property type="match status" value="1"/>
</dbReference>
<dbReference type="PANTHER" id="PTHR12274:SF3">
    <property type="entry name" value="PROGRANULIN"/>
    <property type="match status" value="1"/>
</dbReference>
<proteinExistence type="inferred from homology"/>
<evidence type="ECO:0000256" key="4">
    <source>
        <dbReference type="ARBA" id="ARBA00023157"/>
    </source>
</evidence>